<dbReference type="InterPro" id="IPR036388">
    <property type="entry name" value="WH-like_DNA-bd_sf"/>
</dbReference>
<dbReference type="CDD" id="cd00609">
    <property type="entry name" value="AAT_like"/>
    <property type="match status" value="1"/>
</dbReference>
<dbReference type="PANTHER" id="PTHR46577">
    <property type="entry name" value="HTH-TYPE TRANSCRIPTIONAL REGULATORY PROTEIN GABR"/>
    <property type="match status" value="1"/>
</dbReference>
<comment type="caution">
    <text evidence="9">The sequence shown here is derived from an EMBL/GenBank/DDBJ whole genome shotgun (WGS) entry which is preliminary data.</text>
</comment>
<accession>A0ABN8GQ49</accession>
<comment type="similarity">
    <text evidence="2">In the C-terminal section; belongs to the class-I pyridoxal-phosphate-dependent aminotransferase family.</text>
</comment>
<dbReference type="SMART" id="SM00345">
    <property type="entry name" value="HTH_GNTR"/>
    <property type="match status" value="1"/>
</dbReference>
<dbReference type="InterPro" id="IPR036390">
    <property type="entry name" value="WH_DNA-bd_sf"/>
</dbReference>
<dbReference type="PROSITE" id="PS50949">
    <property type="entry name" value="HTH_GNTR"/>
    <property type="match status" value="1"/>
</dbReference>
<keyword evidence="4" id="KW-0663">Pyridoxal phosphate</keyword>
<reference evidence="9" key="1">
    <citation type="submission" date="2022-01" db="EMBL/GenBank/DDBJ databases">
        <authorList>
            <person name="Criscuolo A."/>
        </authorList>
    </citation>
    <scope>NUCLEOTIDE SEQUENCE</scope>
    <source>
        <strain evidence="9">CIP111893</strain>
    </source>
</reference>
<dbReference type="InterPro" id="IPR000524">
    <property type="entry name" value="Tscrpt_reg_HTH_GntR"/>
</dbReference>
<dbReference type="InterPro" id="IPR051446">
    <property type="entry name" value="HTH_trans_reg/aminotransferase"/>
</dbReference>
<keyword evidence="3" id="KW-0032">Aminotransferase</keyword>
<dbReference type="Gene3D" id="3.40.640.10">
    <property type="entry name" value="Type I PLP-dependent aspartate aminotransferase-like (Major domain)"/>
    <property type="match status" value="1"/>
</dbReference>
<keyword evidence="3" id="KW-0808">Transferase</keyword>
<evidence type="ECO:0000256" key="4">
    <source>
        <dbReference type="ARBA" id="ARBA00022898"/>
    </source>
</evidence>
<feature type="domain" description="HTH gntR-type" evidence="8">
    <location>
        <begin position="14"/>
        <end position="82"/>
    </location>
</feature>
<keyword evidence="6" id="KW-0238">DNA-binding</keyword>
<sequence length="475" mass="53439">MIALTPWLDKESKTPIYIQLYSYIKLEIEGGAIAEGSRLPSIRQLSAHLKLSKNTIETAYQQLIAEGYAESKLRSGLRVLPLEQPLPTAASAQSSPVEQPLRKEWKTTAMPVPRFDFRYGHIEQEKFPHALWRKSLMDAIQADAKEVFGYGHPQGGPDLRAEIANYLYESRGVNCSPDQIFLSSGTQQAVSLLCQLLPLTGKTIAMENPGYDGVRTIFNNHGCTVLPVSLEHDGLSVKELSRLQASAVYVTPSHQFPLGMVLPIQKRNRLLQWASGQDSYIIEDDYDSEFRYQGQPIPPLKALDNEERVIYLGSFSKSFIPAIRLTYIVMPMPLVATFQQRIQPYSQSVSPLLGAAMLIFMREGHFERHIRRMRRIYQAKHRALIAAITHHMGSRVEIIGQKAGLHLILVVHHRQRNELIQLAEGAGIAVYSPAHHWVDSSQCPPTYIMLGFGGMQEGNIEEGIRRLGQAWFGPH</sequence>
<dbReference type="Pfam" id="PF00155">
    <property type="entry name" value="Aminotran_1_2"/>
    <property type="match status" value="1"/>
</dbReference>
<gene>
    <name evidence="9" type="primary">gabR_3</name>
    <name evidence="9" type="ORF">PAECIP111893_03383</name>
</gene>
<dbReference type="InterPro" id="IPR015421">
    <property type="entry name" value="PyrdxlP-dep_Trfase_major"/>
</dbReference>
<evidence type="ECO:0000313" key="10">
    <source>
        <dbReference type="Proteomes" id="UP000838686"/>
    </source>
</evidence>
<dbReference type="SUPFAM" id="SSF53383">
    <property type="entry name" value="PLP-dependent transferases"/>
    <property type="match status" value="1"/>
</dbReference>
<evidence type="ECO:0000313" key="9">
    <source>
        <dbReference type="EMBL" id="CAH1211373.1"/>
    </source>
</evidence>
<keyword evidence="5" id="KW-0805">Transcription regulation</keyword>
<evidence type="ECO:0000256" key="7">
    <source>
        <dbReference type="ARBA" id="ARBA00023163"/>
    </source>
</evidence>
<comment type="cofactor">
    <cofactor evidence="1">
        <name>pyridoxal 5'-phosphate</name>
        <dbReference type="ChEBI" id="CHEBI:597326"/>
    </cofactor>
</comment>
<dbReference type="InterPro" id="IPR004839">
    <property type="entry name" value="Aminotransferase_I/II_large"/>
</dbReference>
<protein>
    <submittedName>
        <fullName evidence="9">HTH-type transcriptional regulatory protein GabR</fullName>
    </submittedName>
</protein>
<evidence type="ECO:0000256" key="1">
    <source>
        <dbReference type="ARBA" id="ARBA00001933"/>
    </source>
</evidence>
<dbReference type="Gene3D" id="1.10.10.10">
    <property type="entry name" value="Winged helix-like DNA-binding domain superfamily/Winged helix DNA-binding domain"/>
    <property type="match status" value="1"/>
</dbReference>
<dbReference type="PANTHER" id="PTHR46577:SF1">
    <property type="entry name" value="HTH-TYPE TRANSCRIPTIONAL REGULATORY PROTEIN GABR"/>
    <property type="match status" value="1"/>
</dbReference>
<dbReference type="SUPFAM" id="SSF46785">
    <property type="entry name" value="Winged helix' DNA-binding domain"/>
    <property type="match status" value="1"/>
</dbReference>
<dbReference type="Pfam" id="PF00392">
    <property type="entry name" value="GntR"/>
    <property type="match status" value="1"/>
</dbReference>
<evidence type="ECO:0000256" key="5">
    <source>
        <dbReference type="ARBA" id="ARBA00023015"/>
    </source>
</evidence>
<evidence type="ECO:0000256" key="6">
    <source>
        <dbReference type="ARBA" id="ARBA00023125"/>
    </source>
</evidence>
<dbReference type="CDD" id="cd07377">
    <property type="entry name" value="WHTH_GntR"/>
    <property type="match status" value="1"/>
</dbReference>
<dbReference type="EMBL" id="CAKMMF010000019">
    <property type="protein sequence ID" value="CAH1211373.1"/>
    <property type="molecule type" value="Genomic_DNA"/>
</dbReference>
<proteinExistence type="inferred from homology"/>
<keyword evidence="10" id="KW-1185">Reference proteome</keyword>
<dbReference type="Proteomes" id="UP000838686">
    <property type="component" value="Unassembled WGS sequence"/>
</dbReference>
<evidence type="ECO:0000256" key="3">
    <source>
        <dbReference type="ARBA" id="ARBA00022576"/>
    </source>
</evidence>
<name>A0ABN8GQ49_9BACL</name>
<dbReference type="RefSeq" id="WP_236343716.1">
    <property type="nucleotide sequence ID" value="NZ_CAKMMF010000019.1"/>
</dbReference>
<evidence type="ECO:0000259" key="8">
    <source>
        <dbReference type="PROSITE" id="PS50949"/>
    </source>
</evidence>
<dbReference type="InterPro" id="IPR015424">
    <property type="entry name" value="PyrdxlP-dep_Trfase"/>
</dbReference>
<organism evidence="9 10">
    <name type="scientific">Paenibacillus plantiphilus</name>
    <dbReference type="NCBI Taxonomy" id="2905650"/>
    <lineage>
        <taxon>Bacteria</taxon>
        <taxon>Bacillati</taxon>
        <taxon>Bacillota</taxon>
        <taxon>Bacilli</taxon>
        <taxon>Bacillales</taxon>
        <taxon>Paenibacillaceae</taxon>
        <taxon>Paenibacillus</taxon>
    </lineage>
</organism>
<evidence type="ECO:0000256" key="2">
    <source>
        <dbReference type="ARBA" id="ARBA00005384"/>
    </source>
</evidence>
<keyword evidence="7" id="KW-0804">Transcription</keyword>